<dbReference type="OrthoDB" id="9816569at2"/>
<dbReference type="EMBL" id="QUOU01000001">
    <property type="protein sequence ID" value="REL26208.1"/>
    <property type="molecule type" value="Genomic_DNA"/>
</dbReference>
<dbReference type="SUPFAM" id="SSF111369">
    <property type="entry name" value="HlyD-like secretion proteins"/>
    <property type="match status" value="1"/>
</dbReference>
<feature type="chain" id="PRO_5017540635" evidence="3">
    <location>
        <begin position="28"/>
        <end position="393"/>
    </location>
</feature>
<dbReference type="PROSITE" id="PS51257">
    <property type="entry name" value="PROKAR_LIPOPROTEIN"/>
    <property type="match status" value="1"/>
</dbReference>
<proteinExistence type="inferred from homology"/>
<evidence type="ECO:0000259" key="6">
    <source>
        <dbReference type="Pfam" id="PF25967"/>
    </source>
</evidence>
<evidence type="ECO:0000256" key="3">
    <source>
        <dbReference type="SAM" id="SignalP"/>
    </source>
</evidence>
<comment type="subcellular location">
    <subcellularLocation>
        <location evidence="1">Cell inner membrane</location>
        <topology evidence="1">Lipid-anchor</topology>
    </subcellularLocation>
</comment>
<keyword evidence="3" id="KW-0732">Signal</keyword>
<dbReference type="Gene3D" id="1.10.287.470">
    <property type="entry name" value="Helix hairpin bin"/>
    <property type="match status" value="1"/>
</dbReference>
<dbReference type="RefSeq" id="WP_116007329.1">
    <property type="nucleotide sequence ID" value="NZ_QUOU01000001.1"/>
</dbReference>
<dbReference type="PANTHER" id="PTHR30158:SF10">
    <property type="entry name" value="CATION EFFLUX PUMP"/>
    <property type="match status" value="1"/>
</dbReference>
<accession>A0A3E0TNX7</accession>
<dbReference type="Gene3D" id="2.40.30.170">
    <property type="match status" value="1"/>
</dbReference>
<evidence type="ECO:0000313" key="7">
    <source>
        <dbReference type="EMBL" id="REL26208.1"/>
    </source>
</evidence>
<sequence length="393" mass="42941">MKKLHLLASVTAMLAVLTLAGCNSQEAEPQMQMPPLPIDVAQVAFQEVQSWHTYTTRLESPQRVILMPRVSGVVESIAFTEGQTVQQGDALFQIDPRPFQAVVDRLRAQILAGEAALEEAINREKRALNLGKSSAISIEQVESRSADSKQRKAELLALKAQLDSALLDLEFTSVKSPITGVISRAEITEGNNVIANQSVLTNIVSNDEMYAYFDIDERTWNSDFAKVTSNTPLPVTLTLAGNTKRQYQGHIDFVDNAVNASTGTIRVRATFDNHTQERALKAGSFARLKLASTDVEKHILVPDRAIGTDLKNRFVLTIGEDNTVQYRQVTAGERYGQYRVITDGLNPQDNIAVNGPAKVFPGMVISPRNVTLDLSAVALTVDPATADTLAAVR</sequence>
<feature type="signal peptide" evidence="3">
    <location>
        <begin position="1"/>
        <end position="27"/>
    </location>
</feature>
<evidence type="ECO:0000256" key="1">
    <source>
        <dbReference type="ARBA" id="ARBA00004519"/>
    </source>
</evidence>
<dbReference type="GO" id="GO:0046677">
    <property type="term" value="P:response to antibiotic"/>
    <property type="evidence" value="ECO:0007669"/>
    <property type="project" value="TreeGrafter"/>
</dbReference>
<comment type="similarity">
    <text evidence="2">Belongs to the membrane fusion protein (MFP) (TC 8.A.1) family.</text>
</comment>
<evidence type="ECO:0000259" key="5">
    <source>
        <dbReference type="Pfam" id="PF25944"/>
    </source>
</evidence>
<dbReference type="Gene3D" id="2.40.50.100">
    <property type="match status" value="1"/>
</dbReference>
<dbReference type="GO" id="GO:0022857">
    <property type="term" value="F:transmembrane transporter activity"/>
    <property type="evidence" value="ECO:0007669"/>
    <property type="project" value="InterPro"/>
</dbReference>
<dbReference type="InterPro" id="IPR058625">
    <property type="entry name" value="MdtA-like_BSH"/>
</dbReference>
<dbReference type="Pfam" id="PF25917">
    <property type="entry name" value="BSH_RND"/>
    <property type="match status" value="1"/>
</dbReference>
<feature type="domain" description="Multidrug resistance protein MdtA-like C-terminal permuted SH3" evidence="6">
    <location>
        <begin position="299"/>
        <end position="355"/>
    </location>
</feature>
<feature type="domain" description="Multidrug resistance protein MdtA-like barrel-sandwich hybrid" evidence="4">
    <location>
        <begin position="65"/>
        <end position="199"/>
    </location>
</feature>
<feature type="domain" description="Multidrug resistance protein MdtA-like beta-barrel" evidence="5">
    <location>
        <begin position="227"/>
        <end position="291"/>
    </location>
</feature>
<evidence type="ECO:0000313" key="8">
    <source>
        <dbReference type="Proteomes" id="UP000256478"/>
    </source>
</evidence>
<dbReference type="Pfam" id="PF25944">
    <property type="entry name" value="Beta-barrel_RND"/>
    <property type="match status" value="1"/>
</dbReference>
<dbReference type="Gene3D" id="2.40.420.20">
    <property type="match status" value="1"/>
</dbReference>
<dbReference type="GO" id="GO:0030313">
    <property type="term" value="C:cell envelope"/>
    <property type="evidence" value="ECO:0007669"/>
    <property type="project" value="UniProtKB-SubCell"/>
</dbReference>
<evidence type="ECO:0000256" key="2">
    <source>
        <dbReference type="ARBA" id="ARBA00009477"/>
    </source>
</evidence>
<dbReference type="PANTHER" id="PTHR30158">
    <property type="entry name" value="ACRA/E-RELATED COMPONENT OF DRUG EFFLUX TRANSPORTER"/>
    <property type="match status" value="1"/>
</dbReference>
<name>A0A3E0TNX7_9GAMM</name>
<dbReference type="GO" id="GO:0005886">
    <property type="term" value="C:plasma membrane"/>
    <property type="evidence" value="ECO:0007669"/>
    <property type="project" value="TreeGrafter"/>
</dbReference>
<dbReference type="InterPro" id="IPR058627">
    <property type="entry name" value="MdtA-like_C"/>
</dbReference>
<organism evidence="7 8">
    <name type="scientific">Thalassotalea euphylliae</name>
    <dbReference type="NCBI Taxonomy" id="1655234"/>
    <lineage>
        <taxon>Bacteria</taxon>
        <taxon>Pseudomonadati</taxon>
        <taxon>Pseudomonadota</taxon>
        <taxon>Gammaproteobacteria</taxon>
        <taxon>Alteromonadales</taxon>
        <taxon>Colwelliaceae</taxon>
        <taxon>Thalassotalea</taxon>
    </lineage>
</organism>
<reference evidence="7 8" key="1">
    <citation type="submission" date="2018-08" db="EMBL/GenBank/DDBJ databases">
        <title>Thalassotalea euphylliae genome.</title>
        <authorList>
            <person name="Summers S."/>
            <person name="Rice S.A."/>
            <person name="Freckelton M.L."/>
            <person name="Nedved B.T."/>
            <person name="Hadfield M.G."/>
        </authorList>
    </citation>
    <scope>NUCLEOTIDE SEQUENCE [LARGE SCALE GENOMIC DNA]</scope>
    <source>
        <strain evidence="7 8">H1</strain>
    </source>
</reference>
<dbReference type="InterPro" id="IPR058626">
    <property type="entry name" value="MdtA-like_b-barrel"/>
</dbReference>
<dbReference type="Pfam" id="PF25967">
    <property type="entry name" value="RND-MFP_C"/>
    <property type="match status" value="1"/>
</dbReference>
<dbReference type="Proteomes" id="UP000256478">
    <property type="component" value="Unassembled WGS sequence"/>
</dbReference>
<dbReference type="NCBIfam" id="TIGR01730">
    <property type="entry name" value="RND_mfp"/>
    <property type="match status" value="1"/>
</dbReference>
<comment type="caution">
    <text evidence="7">The sequence shown here is derived from an EMBL/GenBank/DDBJ whole genome shotgun (WGS) entry which is preliminary data.</text>
</comment>
<protein>
    <submittedName>
        <fullName evidence="7">Efflux RND transporter periplasmic adaptor subunit</fullName>
    </submittedName>
</protein>
<gene>
    <name evidence="7" type="ORF">DXX93_06160</name>
</gene>
<evidence type="ECO:0000259" key="4">
    <source>
        <dbReference type="Pfam" id="PF25917"/>
    </source>
</evidence>
<dbReference type="InterPro" id="IPR006143">
    <property type="entry name" value="RND_pump_MFP"/>
</dbReference>
<dbReference type="AlphaFoldDB" id="A0A3E0TNX7"/>